<evidence type="ECO:0000313" key="2">
    <source>
        <dbReference type="EMBL" id="SEF73191.1"/>
    </source>
</evidence>
<dbReference type="RefSeq" id="WP_103966150.1">
    <property type="nucleotide sequence ID" value="NZ_FNUX01000007.1"/>
</dbReference>
<dbReference type="AlphaFoldDB" id="A0A1H5UFQ7"/>
<sequence length="491" mass="56285">MLKRVNIQSLLQAKDSLKEEGFNGFLKHYGIEIKDAEIEDLRSLAKALSDIECSIGALDRFYVGYKIPQIGKEFDLLRFGRKCIINVELKNNCSEDKIKKQLIRNKYYLSFIGRKICTFTFVSESQELYFLRDDEQLEKIKVIHLAELLTKQEIDDAEVPDALFNPSDYLVSPFNSTKKFLAGEYFLTHQQEDVKNQIIDSLKPPKAAKFISIIGSAGTGKTLLTYDIAKHLIGSIRKPLIIHCGQLNDGHTELKKNGWAITPIKNYSNHDLANYDLVIIDEAQRIYPKQLDTIIEKAKLAKCCCIFSHDKLQTLANWEEKSDVSAKIGSIKPIAQYKLSEKIRTNKEIAAFIKMLFNNKKSLPISSNGNIEINYFNTTEDAKSYLDALDESKWEILRFTPSQYNKEHHEKYSEASNRTSHQVIGQEFDGVAITIDKFFSYNDKGDLNYRGGAYYDPPKMLFQNITRCRKKLNLVIIGNEELLNRCIAILQ</sequence>
<reference evidence="2 3" key="1">
    <citation type="submission" date="2016-10" db="EMBL/GenBank/DDBJ databases">
        <authorList>
            <person name="de Groot N.N."/>
        </authorList>
    </citation>
    <scope>NUCLEOTIDE SEQUENCE [LARGE SCALE GENOMIC DNA]</scope>
    <source>
        <strain evidence="2 3">Nm13</strain>
    </source>
</reference>
<proteinExistence type="predicted"/>
<protein>
    <submittedName>
        <fullName evidence="2">Uncharacterized conserved protein</fullName>
    </submittedName>
</protein>
<organism evidence="2 3">
    <name type="scientific">Nitrosomonas ureae</name>
    <dbReference type="NCBI Taxonomy" id="44577"/>
    <lineage>
        <taxon>Bacteria</taxon>
        <taxon>Pseudomonadati</taxon>
        <taxon>Pseudomonadota</taxon>
        <taxon>Betaproteobacteria</taxon>
        <taxon>Nitrosomonadales</taxon>
        <taxon>Nitrosomonadaceae</taxon>
        <taxon>Nitrosomonas</taxon>
    </lineage>
</organism>
<dbReference type="SUPFAM" id="SSF52540">
    <property type="entry name" value="P-loop containing nucleoside triphosphate hydrolases"/>
    <property type="match status" value="1"/>
</dbReference>
<dbReference type="InterPro" id="IPR027417">
    <property type="entry name" value="P-loop_NTPase"/>
</dbReference>
<dbReference type="OrthoDB" id="1411900at2"/>
<evidence type="ECO:0000313" key="3">
    <source>
        <dbReference type="Proteomes" id="UP000236753"/>
    </source>
</evidence>
<feature type="domain" description="Schlafen group 3-like DNA/RNA helicase" evidence="1">
    <location>
        <begin position="211"/>
        <end position="393"/>
    </location>
</feature>
<name>A0A1H5UFQ7_9PROT</name>
<gene>
    <name evidence="2" type="ORF">SAMN05216334_107110</name>
</gene>
<evidence type="ECO:0000259" key="1">
    <source>
        <dbReference type="Pfam" id="PF09848"/>
    </source>
</evidence>
<dbReference type="Pfam" id="PF09848">
    <property type="entry name" value="SLFN-g3_helicase"/>
    <property type="match status" value="1"/>
</dbReference>
<dbReference type="Gene3D" id="3.40.50.300">
    <property type="entry name" value="P-loop containing nucleotide triphosphate hydrolases"/>
    <property type="match status" value="1"/>
</dbReference>
<dbReference type="InterPro" id="IPR018647">
    <property type="entry name" value="SLFN_3-like_DNA/RNA_helicase"/>
</dbReference>
<dbReference type="EMBL" id="FNUX01000007">
    <property type="protein sequence ID" value="SEF73191.1"/>
    <property type="molecule type" value="Genomic_DNA"/>
</dbReference>
<dbReference type="Proteomes" id="UP000236753">
    <property type="component" value="Unassembled WGS sequence"/>
</dbReference>
<accession>A0A1H5UFQ7</accession>